<sequence>MKKVIAVIDILHFSDDQVRGFKYFARQTNSQLTVICLDNLTAGVAAVPASVFPEPSVIGYSQISVEARVALQWQITQNTKQLRQLCGNDDINIILKESVSSPVTEIVNASRFADLILVSNSTSFAALSDSNPPRFVKDILAEAECPVMVLPDIPVPVKEIIFAYNGTYSSIYAIRQFTLLFPEYADTAIRVVYVAENDQAAIPFKHDLKTYLDAHYSKVEYAILNGEPATEFLALLIRRDDCIVTYGAFGRSGISRFFHRSDADSILRTTNIPVFVTHP</sequence>
<name>A0A847SDW3_9BACT</name>
<evidence type="ECO:0000313" key="1">
    <source>
        <dbReference type="EMBL" id="NLR77963.1"/>
    </source>
</evidence>
<dbReference type="RefSeq" id="WP_168737321.1">
    <property type="nucleotide sequence ID" value="NZ_JABAHZ010000001.1"/>
</dbReference>
<comment type="caution">
    <text evidence="1">The sequence shown here is derived from an EMBL/GenBank/DDBJ whole genome shotgun (WGS) entry which is preliminary data.</text>
</comment>
<dbReference type="Gene3D" id="3.40.50.12370">
    <property type="match status" value="1"/>
</dbReference>
<protein>
    <submittedName>
        <fullName evidence="1">Universal stress protein</fullName>
    </submittedName>
</protein>
<dbReference type="EMBL" id="JABAHZ010000001">
    <property type="protein sequence ID" value="NLR77963.1"/>
    <property type="molecule type" value="Genomic_DNA"/>
</dbReference>
<evidence type="ECO:0000313" key="2">
    <source>
        <dbReference type="Proteomes" id="UP000552864"/>
    </source>
</evidence>
<dbReference type="Proteomes" id="UP000552864">
    <property type="component" value="Unassembled WGS sequence"/>
</dbReference>
<gene>
    <name evidence="1" type="ORF">HGH91_04965</name>
</gene>
<dbReference type="AlphaFoldDB" id="A0A847SDW3"/>
<organism evidence="1 2">
    <name type="scientific">Chitinophaga eiseniae</name>
    <dbReference type="NCBI Taxonomy" id="634771"/>
    <lineage>
        <taxon>Bacteria</taxon>
        <taxon>Pseudomonadati</taxon>
        <taxon>Bacteroidota</taxon>
        <taxon>Chitinophagia</taxon>
        <taxon>Chitinophagales</taxon>
        <taxon>Chitinophagaceae</taxon>
        <taxon>Chitinophaga</taxon>
    </lineage>
</organism>
<keyword evidence="2" id="KW-1185">Reference proteome</keyword>
<accession>A0A847SDW3</accession>
<reference evidence="1 2" key="1">
    <citation type="submission" date="2020-04" db="EMBL/GenBank/DDBJ databases">
        <authorList>
            <person name="Yin C."/>
        </authorList>
    </citation>
    <scope>NUCLEOTIDE SEQUENCE [LARGE SCALE GENOMIC DNA]</scope>
    <source>
        <strain evidence="1 2">Ak56</strain>
    </source>
</reference>
<proteinExistence type="predicted"/>
<dbReference type="SUPFAM" id="SSF52402">
    <property type="entry name" value="Adenine nucleotide alpha hydrolases-like"/>
    <property type="match status" value="2"/>
</dbReference>